<dbReference type="PANTHER" id="PTHR23416:SF78">
    <property type="entry name" value="LIPOPOLYSACCHARIDE BIOSYNTHESIS O-ACETYL TRANSFERASE WBBJ-RELATED"/>
    <property type="match status" value="1"/>
</dbReference>
<dbReference type="SUPFAM" id="SSF51161">
    <property type="entry name" value="Trimeric LpxA-like enzymes"/>
    <property type="match status" value="1"/>
</dbReference>
<dbReference type="STRING" id="526729.SAMN04324258_0567"/>
<dbReference type="CDD" id="cd04647">
    <property type="entry name" value="LbH_MAT_like"/>
    <property type="match status" value="1"/>
</dbReference>
<keyword evidence="2" id="KW-1185">Reference proteome</keyword>
<name>A0A1T5II97_9MICO</name>
<dbReference type="AlphaFoldDB" id="A0A1T5II97"/>
<evidence type="ECO:0000313" key="1">
    <source>
        <dbReference type="EMBL" id="SKC38924.1"/>
    </source>
</evidence>
<keyword evidence="1" id="KW-0808">Transferase</keyword>
<evidence type="ECO:0000313" key="2">
    <source>
        <dbReference type="Proteomes" id="UP000189777"/>
    </source>
</evidence>
<organism evidence="1 2">
    <name type="scientific">Krasilnikoviella flava</name>
    <dbReference type="NCBI Taxonomy" id="526729"/>
    <lineage>
        <taxon>Bacteria</taxon>
        <taxon>Bacillati</taxon>
        <taxon>Actinomycetota</taxon>
        <taxon>Actinomycetes</taxon>
        <taxon>Micrococcales</taxon>
        <taxon>Promicromonosporaceae</taxon>
        <taxon>Krasilnikoviella</taxon>
    </lineage>
</organism>
<dbReference type="EMBL" id="FUZQ01000001">
    <property type="protein sequence ID" value="SKC38924.1"/>
    <property type="molecule type" value="Genomic_DNA"/>
</dbReference>
<proteinExistence type="predicted"/>
<protein>
    <submittedName>
        <fullName evidence="1">Transferase hexapeptide (Six repeat-containing protein)</fullName>
    </submittedName>
</protein>
<dbReference type="GO" id="GO:0016740">
    <property type="term" value="F:transferase activity"/>
    <property type="evidence" value="ECO:0007669"/>
    <property type="project" value="UniProtKB-KW"/>
</dbReference>
<reference evidence="1 2" key="1">
    <citation type="submission" date="2017-02" db="EMBL/GenBank/DDBJ databases">
        <authorList>
            <person name="Peterson S.W."/>
        </authorList>
    </citation>
    <scope>NUCLEOTIDE SEQUENCE [LARGE SCALE GENOMIC DNA]</scope>
    <source>
        <strain evidence="1 2">DSM 21481</strain>
    </source>
</reference>
<dbReference type="Gene3D" id="2.160.10.10">
    <property type="entry name" value="Hexapeptide repeat proteins"/>
    <property type="match status" value="1"/>
</dbReference>
<dbReference type="Proteomes" id="UP000189777">
    <property type="component" value="Unassembled WGS sequence"/>
</dbReference>
<dbReference type="PANTHER" id="PTHR23416">
    <property type="entry name" value="SIALIC ACID SYNTHASE-RELATED"/>
    <property type="match status" value="1"/>
</dbReference>
<sequence>MSTVSTRQTIRSYADVAGIRDNVVHLRESAGSAFDASSVTFDGTGNVLVVEDGARLRNTRLRFMGNGSVVYLRRSARFTEVIATVFHESVLYLGPGCSFTSPARFLPTERKHVIVGADAMFSSRVTFRTADPHLVYSVHDHRRVNASRSVWIGDHVWLGEDSLFLKGARVGSGSILGARAVVTKQVPSNASAGGVPAKVIGTDVFWTRPSVHGWTQEQTDRGASFDGDDFVYARDDDVVDAEALEKELDQATSAAERRAWCERLDALTGKNRFYVGP</sequence>
<accession>A0A1T5II97</accession>
<dbReference type="InterPro" id="IPR051159">
    <property type="entry name" value="Hexapeptide_acetyltransf"/>
</dbReference>
<gene>
    <name evidence="1" type="ORF">SAMN04324258_0567</name>
</gene>
<dbReference type="InterPro" id="IPR011004">
    <property type="entry name" value="Trimer_LpxA-like_sf"/>
</dbReference>